<evidence type="ECO:0000256" key="1">
    <source>
        <dbReference type="ARBA" id="ARBA00004571"/>
    </source>
</evidence>
<gene>
    <name evidence="13" type="ORF">AFK76_03945</name>
</gene>
<evidence type="ECO:0000256" key="10">
    <source>
        <dbReference type="SAM" id="SignalP"/>
    </source>
</evidence>
<dbReference type="GO" id="GO:0009279">
    <property type="term" value="C:cell outer membrane"/>
    <property type="evidence" value="ECO:0007669"/>
    <property type="project" value="UniProtKB-SubCell"/>
</dbReference>
<keyword evidence="6 8" id="KW-0472">Membrane</keyword>
<dbReference type="Proteomes" id="UP000053030">
    <property type="component" value="Unassembled WGS sequence"/>
</dbReference>
<comment type="subcellular location">
    <subcellularLocation>
        <location evidence="1 8">Cell outer membrane</location>
        <topology evidence="1 8">Multi-pass membrane protein</topology>
    </subcellularLocation>
</comment>
<dbReference type="Pfam" id="PF07715">
    <property type="entry name" value="Plug"/>
    <property type="match status" value="1"/>
</dbReference>
<proteinExistence type="inferred from homology"/>
<dbReference type="InterPro" id="IPR037066">
    <property type="entry name" value="Plug_dom_sf"/>
</dbReference>
<dbReference type="InterPro" id="IPR012910">
    <property type="entry name" value="Plug_dom"/>
</dbReference>
<keyword evidence="10" id="KW-0732">Signal</keyword>
<evidence type="ECO:0000256" key="3">
    <source>
        <dbReference type="ARBA" id="ARBA00022452"/>
    </source>
</evidence>
<feature type="signal peptide" evidence="10">
    <location>
        <begin position="1"/>
        <end position="27"/>
    </location>
</feature>
<evidence type="ECO:0000256" key="2">
    <source>
        <dbReference type="ARBA" id="ARBA00022448"/>
    </source>
</evidence>
<feature type="domain" description="TonB-dependent receptor-like beta-barrel" evidence="11">
    <location>
        <begin position="393"/>
        <end position="933"/>
    </location>
</feature>
<evidence type="ECO:0000256" key="7">
    <source>
        <dbReference type="ARBA" id="ARBA00023237"/>
    </source>
</evidence>
<accession>A0A837NH67</accession>
<feature type="chain" id="PRO_5032294940" evidence="10">
    <location>
        <begin position="28"/>
        <end position="967"/>
    </location>
</feature>
<evidence type="ECO:0000313" key="13">
    <source>
        <dbReference type="EMBL" id="KPD24750.1"/>
    </source>
</evidence>
<evidence type="ECO:0000259" key="11">
    <source>
        <dbReference type="Pfam" id="PF00593"/>
    </source>
</evidence>
<dbReference type="InterPro" id="IPR000531">
    <property type="entry name" value="Beta-barrel_TonB"/>
</dbReference>
<sequence length="967" mass="106083">MKNITFRKSLTAAAVAASLGFPALAVAQDAESSQEQMEDVERVTVTGSRIARMGDIAPTPVTVISGDGLVDAGVNNVADLLHEMPSTLVGLSPETTNNTIFASGLNNTDLRGLGSDRTLVLVNGRRFIAGAPGSGAVDLNNIPTAMVERIEITTGGASAVYGSDAVAGVVNIITKKSFDGVELDVSAIRPFEDGGDEEFASLTFGSSTGKASFVTNLSVTKSGQLSAMDRENLREAPIVLQNPEAAANPDDDTIPQLIFWGLGQQVLASYSETSDFSTVFGDKYNYTADGQLKPFGYGEPLPYRLGSGRQDYLGGDGYNFSENTYYRTPLDRINFTTHMSYEFNRDHAMQLEVNYSKTDAYGESSPAFLGFTVRPDNAFLTDDARAIIQSDFEDRTALREGTYPGYPAFGDDIGQYTSGSILASDFGNRQYTQDRTLARASLSFEGALGGGWLYDAYATVGHVQADTEWYGELFEDRFYQAIDAVEVDGEVQCRDTSNGCVPLNIFGSNQFSDEAYDWVSTDAIRRASIQQSVVGATVTGDLYELPAGPLATAFSVEYREEKASTLPDPAMRAGLLFNNLSSPLDGEYNVSEAAFELSIPVLSDVAFAKYLTVETAYRYMDYSTSGTDDAWKLGVNWEVNDELRIRASRSKSVRAPNIGELYNPPGQTFASFFDVCDSDRVGELSTEYRDQIRANCAAAGVPEDFSPSDEWYGSTRPGFNEGNPNLSNEQAKDVTAGFVYTPSYLPELSLTVDYWDFEITNAISAVGVGTAVNLCYRSSSIDNPYCDLIERDPETFEIDNFYQRPVNAAYSSTSGYDIEAAYRLGTDFGNFDFRLIGTYLNERISNSTGLAEDEIDATGEQARPEWRHRFITSYQISDFSAVLSMTYRASTVLDNNWTPNQNNYNDVPSYTKFDLTTRYDVTPELQVRLGLLNMFDKLPPRRPGMYSQGAYYDLLGQRITLGLNYSF</sequence>
<keyword evidence="5 9" id="KW-0798">TonB box</keyword>
<dbReference type="InterPro" id="IPR036942">
    <property type="entry name" value="Beta-barrel_TonB_sf"/>
</dbReference>
<evidence type="ECO:0000256" key="6">
    <source>
        <dbReference type="ARBA" id="ARBA00023136"/>
    </source>
</evidence>
<organism evidence="13 14">
    <name type="scientific">Idiomarina zobellii</name>
    <dbReference type="NCBI Taxonomy" id="86103"/>
    <lineage>
        <taxon>Bacteria</taxon>
        <taxon>Pseudomonadati</taxon>
        <taxon>Pseudomonadota</taxon>
        <taxon>Gammaproteobacteria</taxon>
        <taxon>Alteromonadales</taxon>
        <taxon>Idiomarinaceae</taxon>
        <taxon>Idiomarina</taxon>
    </lineage>
</organism>
<comment type="caution">
    <text evidence="13">The sequence shown here is derived from an EMBL/GenBank/DDBJ whole genome shotgun (WGS) entry which is preliminary data.</text>
</comment>
<dbReference type="PANTHER" id="PTHR47234">
    <property type="match status" value="1"/>
</dbReference>
<dbReference type="OrthoDB" id="176248at2"/>
<keyword evidence="4 8" id="KW-0812">Transmembrane</keyword>
<dbReference type="Gene3D" id="2.40.170.20">
    <property type="entry name" value="TonB-dependent receptor, beta-barrel domain"/>
    <property type="match status" value="1"/>
</dbReference>
<evidence type="ECO:0000256" key="5">
    <source>
        <dbReference type="ARBA" id="ARBA00023077"/>
    </source>
</evidence>
<keyword evidence="3 8" id="KW-1134">Transmembrane beta strand</keyword>
<evidence type="ECO:0000256" key="9">
    <source>
        <dbReference type="RuleBase" id="RU003357"/>
    </source>
</evidence>
<evidence type="ECO:0000259" key="12">
    <source>
        <dbReference type="Pfam" id="PF07715"/>
    </source>
</evidence>
<feature type="domain" description="TonB-dependent receptor plug" evidence="12">
    <location>
        <begin position="57"/>
        <end position="169"/>
    </location>
</feature>
<keyword evidence="13" id="KW-0675">Receptor</keyword>
<evidence type="ECO:0000313" key="14">
    <source>
        <dbReference type="Proteomes" id="UP000053030"/>
    </source>
</evidence>
<reference evidence="13 14" key="1">
    <citation type="submission" date="2015-08" db="EMBL/GenBank/DDBJ databases">
        <title>Genome sequencing and assembly of the deep-sea bacterium Idiomarina zobellii.</title>
        <authorList>
            <person name="Mithoefer S.D."/>
            <person name="Rheaume B.A."/>
            <person name="MacLea K.S."/>
        </authorList>
    </citation>
    <scope>NUCLEOTIDE SEQUENCE [LARGE SCALE GENOMIC DNA]</scope>
    <source>
        <strain evidence="13 14">KMM 231</strain>
    </source>
</reference>
<dbReference type="PANTHER" id="PTHR47234:SF2">
    <property type="entry name" value="TONB-DEPENDENT RECEPTOR"/>
    <property type="match status" value="1"/>
</dbReference>
<comment type="similarity">
    <text evidence="8 9">Belongs to the TonB-dependent receptor family.</text>
</comment>
<dbReference type="RefSeq" id="WP_053952986.1">
    <property type="nucleotide sequence ID" value="NZ_FNCB01000002.1"/>
</dbReference>
<protein>
    <submittedName>
        <fullName evidence="13">TonB-dependent receptor</fullName>
    </submittedName>
</protein>
<keyword evidence="7 8" id="KW-0998">Cell outer membrane</keyword>
<dbReference type="SUPFAM" id="SSF56935">
    <property type="entry name" value="Porins"/>
    <property type="match status" value="1"/>
</dbReference>
<dbReference type="Pfam" id="PF00593">
    <property type="entry name" value="TonB_dep_Rec_b-barrel"/>
    <property type="match status" value="1"/>
</dbReference>
<evidence type="ECO:0000256" key="8">
    <source>
        <dbReference type="PROSITE-ProRule" id="PRU01360"/>
    </source>
</evidence>
<evidence type="ECO:0000256" key="4">
    <source>
        <dbReference type="ARBA" id="ARBA00022692"/>
    </source>
</evidence>
<dbReference type="EMBL" id="LHSG01000002">
    <property type="protein sequence ID" value="KPD24750.1"/>
    <property type="molecule type" value="Genomic_DNA"/>
</dbReference>
<dbReference type="Gene3D" id="2.170.130.10">
    <property type="entry name" value="TonB-dependent receptor, plug domain"/>
    <property type="match status" value="1"/>
</dbReference>
<dbReference type="InterPro" id="IPR039426">
    <property type="entry name" value="TonB-dep_rcpt-like"/>
</dbReference>
<keyword evidence="2 8" id="KW-0813">Transport</keyword>
<name>A0A837NH67_9GAMM</name>
<dbReference type="AlphaFoldDB" id="A0A837NH67"/>
<keyword evidence="14" id="KW-1185">Reference proteome</keyword>
<dbReference type="PROSITE" id="PS52016">
    <property type="entry name" value="TONB_DEPENDENT_REC_3"/>
    <property type="match status" value="1"/>
</dbReference>